<sequence length="75" mass="8219">MDNIVGYFPDDNSVFGGCLIKEVGTTQGFLGDAHIKDWPATAEKLKQQYPDAKIVIPGHGKQGGTELFDYTITLF</sequence>
<dbReference type="InterPro" id="IPR036866">
    <property type="entry name" value="RibonucZ/Hydroxyglut_hydro"/>
</dbReference>
<gene>
    <name evidence="1" type="ORF">K8352_02540</name>
</gene>
<dbReference type="Proteomes" id="UP001200642">
    <property type="component" value="Unassembled WGS sequence"/>
</dbReference>
<dbReference type="EMBL" id="JAIRBC010000003">
    <property type="protein sequence ID" value="MCG2459622.1"/>
    <property type="molecule type" value="Genomic_DNA"/>
</dbReference>
<evidence type="ECO:0000313" key="1">
    <source>
        <dbReference type="EMBL" id="MCG2459622.1"/>
    </source>
</evidence>
<protein>
    <submittedName>
        <fullName evidence="1">Uncharacterized protein</fullName>
    </submittedName>
</protein>
<keyword evidence="2" id="KW-1185">Reference proteome</keyword>
<dbReference type="SUPFAM" id="SSF56281">
    <property type="entry name" value="Metallo-hydrolase/oxidoreductase"/>
    <property type="match status" value="1"/>
</dbReference>
<evidence type="ECO:0000313" key="2">
    <source>
        <dbReference type="Proteomes" id="UP001200642"/>
    </source>
</evidence>
<comment type="caution">
    <text evidence="1">The sequence shown here is derived from an EMBL/GenBank/DDBJ whole genome shotgun (WGS) entry which is preliminary data.</text>
</comment>
<dbReference type="Gene3D" id="3.60.15.10">
    <property type="entry name" value="Ribonuclease Z/Hydroxyacylglutathione hydrolase-like"/>
    <property type="match status" value="1"/>
</dbReference>
<proteinExistence type="predicted"/>
<dbReference type="AlphaFoldDB" id="A0AAE3EU17"/>
<name>A0AAE3EU17_9FLAO</name>
<reference evidence="1" key="1">
    <citation type="submission" date="2023-02" db="EMBL/GenBank/DDBJ databases">
        <title>Genome of Flavobacteriaceae gen. nov. sp. strain F89.</title>
        <authorList>
            <person name="Wang Y."/>
        </authorList>
    </citation>
    <scope>NUCLEOTIDE SEQUENCE</scope>
    <source>
        <strain evidence="1">F89</strain>
    </source>
</reference>
<organism evidence="1 2">
    <name type="scientific">Cerina litoralis</name>
    <dbReference type="NCBI Taxonomy" id="2874477"/>
    <lineage>
        <taxon>Bacteria</taxon>
        <taxon>Pseudomonadati</taxon>
        <taxon>Bacteroidota</taxon>
        <taxon>Flavobacteriia</taxon>
        <taxon>Flavobacteriales</taxon>
        <taxon>Flavobacteriaceae</taxon>
        <taxon>Cerina</taxon>
    </lineage>
</organism>
<accession>A0AAE3EU17</accession>